<dbReference type="Proteomes" id="UP000467635">
    <property type="component" value="Unassembled WGS sequence"/>
</dbReference>
<evidence type="ECO:0000313" key="7">
    <source>
        <dbReference type="Proteomes" id="UP000467635"/>
    </source>
</evidence>
<proteinExistence type="predicted"/>
<keyword evidence="2" id="KW-0677">Repeat</keyword>
<protein>
    <submittedName>
        <fullName evidence="6">Mucus-binding protein</fullName>
    </submittedName>
</protein>
<accession>A0A7X2SSD5</accession>
<evidence type="ECO:0000256" key="3">
    <source>
        <dbReference type="SAM" id="MobiDB-lite"/>
    </source>
</evidence>
<sequence>MFLIKGHMLKKGMGEGVSRNNLNRKLKYSIRKKKNGGGAASFIVGSVILGGLMLGGATTANADEVTPTGTDSSADTSATSNSSTDISGKEVALSSPSSSETADSTAAATESTTDATTSATNETQPATSATSERTSEATTTPATTAGDATSESNTDTSTTTNDGNNATTAQPTAAEVVNNVEGARTLANDKIKVSNVRFNKSVVKESEGLDLTVSFDWTGTDLKKGDVFETPMSAGFDSMNKVVTTSFGNSANPNMGILVLDYNQRKIFAEFTQDIDPNKIYSGTINVGTFVNRDYYKNYVNETTIKIPKVDGSVEEIPLTVIFDETQAIPEFQIVTLNGKNLEDKSDGSSDVTWATIVNAGKKPMTDLDIYLSPDSIVQNNYPTFHDNNEYKPYTKLNVDYDETNFYTIDTSTIKVYEANVYQSTGYEKGKQLVEGTDYTITTSPEFVNDKNAVLIQLQKSYTQNMSTPLVVEWGGNIPNTHADRTVDTVFASSFVAYHETPYHKISDNSGIYGDKLQTMYVNADTTTNTSLVTGVAEENYKGSVTVMHIDGSTGNLLEKESYVKENAPIGESYTTSSKDFPGYKYVYMGTNSAPATGQVEANVQTVIYVYMPTEEKKGNVDVTYVAEDGTVLEPTSDVVKDGEIGSNYTTTQKTFDGYKFKRMGEFSADATGQVEEGTKHVVYVYAKTGNVDVKYVDTKGNVLPGGEVTPVKTNEEVGTEYG</sequence>
<evidence type="ECO:0000259" key="5">
    <source>
        <dbReference type="Pfam" id="PF06458"/>
    </source>
</evidence>
<evidence type="ECO:0000259" key="4">
    <source>
        <dbReference type="Pfam" id="PF04650"/>
    </source>
</evidence>
<evidence type="ECO:0000256" key="2">
    <source>
        <dbReference type="ARBA" id="ARBA00022737"/>
    </source>
</evidence>
<feature type="compositionally biased region" description="Low complexity" evidence="3">
    <location>
        <begin position="66"/>
        <end position="85"/>
    </location>
</feature>
<feature type="non-terminal residue" evidence="6">
    <location>
        <position position="723"/>
    </location>
</feature>
<feature type="domain" description="MucBP" evidence="5">
    <location>
        <begin position="620"/>
        <end position="686"/>
    </location>
</feature>
<reference evidence="6 7" key="1">
    <citation type="submission" date="2019-11" db="EMBL/GenBank/DDBJ databases">
        <title>Draft Genome Sequence of Plant Growth-Promoting Rhizosphere-Associated Bacteria.</title>
        <authorList>
            <person name="Vasilyev I.Y."/>
            <person name="Radchenko V."/>
            <person name="Ilnitskaya E.V."/>
        </authorList>
    </citation>
    <scope>NUCLEOTIDE SEQUENCE [LARGE SCALE GENOMIC DNA]</scope>
    <source>
        <strain evidence="6 7">VRA_01-1sq_f</strain>
    </source>
</reference>
<keyword evidence="1" id="KW-0732">Signal</keyword>
<organism evidence="6 7">
    <name type="scientific">Ligilactobacillus salivarius</name>
    <dbReference type="NCBI Taxonomy" id="1624"/>
    <lineage>
        <taxon>Bacteria</taxon>
        <taxon>Bacillati</taxon>
        <taxon>Bacillota</taxon>
        <taxon>Bacilli</taxon>
        <taxon>Lactobacillales</taxon>
        <taxon>Lactobacillaceae</taxon>
        <taxon>Ligilactobacillus</taxon>
    </lineage>
</organism>
<feature type="domain" description="YSIRK Gram-positive signal peptide" evidence="4">
    <location>
        <begin position="23"/>
        <end position="50"/>
    </location>
</feature>
<dbReference type="Pfam" id="PF06458">
    <property type="entry name" value="MucBP"/>
    <property type="match status" value="3"/>
</dbReference>
<evidence type="ECO:0000256" key="1">
    <source>
        <dbReference type="ARBA" id="ARBA00022729"/>
    </source>
</evidence>
<dbReference type="Gene3D" id="3.10.20.320">
    <property type="entry name" value="Putative peptidoglycan bound protein (lpxtg motif)"/>
    <property type="match status" value="2"/>
</dbReference>
<feature type="compositionally biased region" description="Low complexity" evidence="3">
    <location>
        <begin position="94"/>
        <end position="169"/>
    </location>
</feature>
<gene>
    <name evidence="6" type="ORF">GKC33_07060</name>
</gene>
<dbReference type="AlphaFoldDB" id="A0A7X2SSD5"/>
<comment type="caution">
    <text evidence="6">The sequence shown here is derived from an EMBL/GenBank/DDBJ whole genome shotgun (WGS) entry which is preliminary data.</text>
</comment>
<dbReference type="InterPro" id="IPR005877">
    <property type="entry name" value="YSIRK_signal_dom"/>
</dbReference>
<dbReference type="Pfam" id="PF04650">
    <property type="entry name" value="YSIRK_signal"/>
    <property type="match status" value="1"/>
</dbReference>
<dbReference type="EMBL" id="WKKX01000291">
    <property type="protein sequence ID" value="MSE08471.1"/>
    <property type="molecule type" value="Genomic_DNA"/>
</dbReference>
<dbReference type="InterPro" id="IPR008966">
    <property type="entry name" value="Adhesion_dom_sf"/>
</dbReference>
<evidence type="ECO:0000313" key="6">
    <source>
        <dbReference type="EMBL" id="MSE08471.1"/>
    </source>
</evidence>
<dbReference type="InterPro" id="IPR009459">
    <property type="entry name" value="MucBP_dom"/>
</dbReference>
<feature type="domain" description="MucBP" evidence="5">
    <location>
        <begin position="691"/>
        <end position="722"/>
    </location>
</feature>
<feature type="region of interest" description="Disordered" evidence="3">
    <location>
        <begin position="63"/>
        <end position="173"/>
    </location>
</feature>
<name>A0A7X2SSD5_9LACO</name>
<feature type="domain" description="MucBP" evidence="5">
    <location>
        <begin position="545"/>
        <end position="611"/>
    </location>
</feature>
<dbReference type="SUPFAM" id="SSF49401">
    <property type="entry name" value="Bacterial adhesins"/>
    <property type="match status" value="1"/>
</dbReference>